<proteinExistence type="predicted"/>
<sequence>MNAGSDLLVAPIATVSRLLHHGELSPEDLLEAVLARQEILEPELNAFTTVLADRARRQAREAAAAIAAGQGGPLAGIPVSVKDIFDIAGVPTIAGSRILRGTEATVDSAVHSRLRDAGAVVFGKTNMLEFAYGFVHPDHGQCNNPWDTGRTAGGSSSGSASAVAAGIGYASVGTDTGGSVRAPASFCGLVGMKPTYDSIDRRGLIPLSATLDHVGLLTRTVADNRLLLAALTGRPVPAGPPPTSPVVGVITELLDATPDAQVRDAFAKAVEVLGSTGARVREVSLPGITELWRRGVEILGPEAAHAHRHWLPAREADYAPPTFANLMAGRDVPAVAYLNALEARREFSRQVDAVLGEADVLAAPTMPGGATVQDPVLDLAGLDACVRTIPFNVSGHPALSLPAGSTLDGRPLGWQLIGPKGREDAVYAIAERYETACGGFPSPSLGVVGRA</sequence>
<dbReference type="InterPro" id="IPR036928">
    <property type="entry name" value="AS_sf"/>
</dbReference>
<reference evidence="2 3" key="1">
    <citation type="submission" date="2019-07" db="EMBL/GenBank/DDBJ databases">
        <title>New species of Amycolatopsis and Streptomyces.</title>
        <authorList>
            <person name="Duangmal K."/>
            <person name="Teo W.F.A."/>
            <person name="Lipun K."/>
        </authorList>
    </citation>
    <scope>NUCLEOTIDE SEQUENCE [LARGE SCALE GENOMIC DNA]</scope>
    <source>
        <strain evidence="2 3">JCM 30562</strain>
    </source>
</reference>
<dbReference type="Pfam" id="PF01425">
    <property type="entry name" value="Amidase"/>
    <property type="match status" value="1"/>
</dbReference>
<keyword evidence="3" id="KW-1185">Reference proteome</keyword>
<evidence type="ECO:0000259" key="1">
    <source>
        <dbReference type="Pfam" id="PF01425"/>
    </source>
</evidence>
<comment type="caution">
    <text evidence="2">The sequence shown here is derived from an EMBL/GenBank/DDBJ whole genome shotgun (WGS) entry which is preliminary data.</text>
</comment>
<dbReference type="AlphaFoldDB" id="A0A558AJ02"/>
<dbReference type="Gene3D" id="3.90.1300.10">
    <property type="entry name" value="Amidase signature (AS) domain"/>
    <property type="match status" value="1"/>
</dbReference>
<organism evidence="2 3">
    <name type="scientific">Amycolatopsis acidiphila</name>
    <dbReference type="NCBI Taxonomy" id="715473"/>
    <lineage>
        <taxon>Bacteria</taxon>
        <taxon>Bacillati</taxon>
        <taxon>Actinomycetota</taxon>
        <taxon>Actinomycetes</taxon>
        <taxon>Pseudonocardiales</taxon>
        <taxon>Pseudonocardiaceae</taxon>
        <taxon>Amycolatopsis</taxon>
    </lineage>
</organism>
<protein>
    <submittedName>
        <fullName evidence="2">Amidase</fullName>
    </submittedName>
</protein>
<evidence type="ECO:0000313" key="3">
    <source>
        <dbReference type="Proteomes" id="UP000318578"/>
    </source>
</evidence>
<dbReference type="RefSeq" id="WP_144635254.1">
    <property type="nucleotide sequence ID" value="NZ_BNAX01000016.1"/>
</dbReference>
<dbReference type="GO" id="GO:0003824">
    <property type="term" value="F:catalytic activity"/>
    <property type="evidence" value="ECO:0007669"/>
    <property type="project" value="InterPro"/>
</dbReference>
<dbReference type="EMBL" id="VJZA01000007">
    <property type="protein sequence ID" value="TVT24248.1"/>
    <property type="molecule type" value="Genomic_DNA"/>
</dbReference>
<dbReference type="PANTHER" id="PTHR11895">
    <property type="entry name" value="TRANSAMIDASE"/>
    <property type="match status" value="1"/>
</dbReference>
<dbReference type="InterPro" id="IPR023631">
    <property type="entry name" value="Amidase_dom"/>
</dbReference>
<name>A0A558AJ02_9PSEU</name>
<dbReference type="PANTHER" id="PTHR11895:SF176">
    <property type="entry name" value="AMIDASE AMID-RELATED"/>
    <property type="match status" value="1"/>
</dbReference>
<dbReference type="OrthoDB" id="182039at2"/>
<dbReference type="InterPro" id="IPR000120">
    <property type="entry name" value="Amidase"/>
</dbReference>
<feature type="domain" description="Amidase" evidence="1">
    <location>
        <begin position="28"/>
        <end position="426"/>
    </location>
</feature>
<evidence type="ECO:0000313" key="2">
    <source>
        <dbReference type="EMBL" id="TVT24248.1"/>
    </source>
</evidence>
<dbReference type="InterPro" id="IPR020556">
    <property type="entry name" value="Amidase_CS"/>
</dbReference>
<dbReference type="PROSITE" id="PS00571">
    <property type="entry name" value="AMIDASES"/>
    <property type="match status" value="1"/>
</dbReference>
<accession>A0A558AJ02</accession>
<dbReference type="Proteomes" id="UP000318578">
    <property type="component" value="Unassembled WGS sequence"/>
</dbReference>
<dbReference type="SUPFAM" id="SSF75304">
    <property type="entry name" value="Amidase signature (AS) enzymes"/>
    <property type="match status" value="1"/>
</dbReference>
<gene>
    <name evidence="2" type="ORF">FNH06_06670</name>
</gene>